<evidence type="ECO:0000256" key="3">
    <source>
        <dbReference type="ARBA" id="ARBA00022448"/>
    </source>
</evidence>
<keyword evidence="7 8" id="KW-0472">Membrane</keyword>
<evidence type="ECO:0000313" key="10">
    <source>
        <dbReference type="Proteomes" id="UP000177515"/>
    </source>
</evidence>
<dbReference type="PANTHER" id="PTHR30269">
    <property type="entry name" value="TRANSMEMBRANE PROTEIN YFCA"/>
    <property type="match status" value="1"/>
</dbReference>
<sequence>MHSTFPYLPAGLSALDYALMGALIFAGACLQGIGGIGFAMLSAPLGALFFPQLVPGPLLALGGCVSLLSALREFRAIAWPLAGAALCGRAGGGLLAVAVISSLRPEPLAVLFSVSILLAVAMSLLGWRVAASTASLAVAGAASGFMGTITSAGAPPFAIVMQHVAPERMRATIGCILCGGAALSLAMLSVAGRFGAAEVRLGVALSPFLLAGFALSNRLRGRWSALAVRRLLLALCAAGALGVLAKLAWPG</sequence>
<feature type="transmembrane region" description="Helical" evidence="8">
    <location>
        <begin position="20"/>
        <end position="41"/>
    </location>
</feature>
<feature type="transmembrane region" description="Helical" evidence="8">
    <location>
        <begin position="231"/>
        <end position="249"/>
    </location>
</feature>
<dbReference type="InterPro" id="IPR002781">
    <property type="entry name" value="TM_pro_TauE-like"/>
</dbReference>
<evidence type="ECO:0000256" key="1">
    <source>
        <dbReference type="ARBA" id="ARBA00004651"/>
    </source>
</evidence>
<accession>A0A1D9IA48</accession>
<feature type="transmembrane region" description="Helical" evidence="8">
    <location>
        <begin position="171"/>
        <end position="195"/>
    </location>
</feature>
<name>A0A1D9IA48_9BURK</name>
<dbReference type="PANTHER" id="PTHR30269:SF37">
    <property type="entry name" value="MEMBRANE TRANSPORTER PROTEIN"/>
    <property type="match status" value="1"/>
</dbReference>
<evidence type="ECO:0000256" key="4">
    <source>
        <dbReference type="ARBA" id="ARBA00022475"/>
    </source>
</evidence>
<keyword evidence="6 8" id="KW-1133">Transmembrane helix</keyword>
<evidence type="ECO:0000256" key="7">
    <source>
        <dbReference type="ARBA" id="ARBA00023136"/>
    </source>
</evidence>
<gene>
    <name evidence="9" type="ORF">BKK80_24315</name>
</gene>
<organism evidence="9 10">
    <name type="scientific">Cupriavidus malaysiensis</name>
    <dbReference type="NCBI Taxonomy" id="367825"/>
    <lineage>
        <taxon>Bacteria</taxon>
        <taxon>Pseudomonadati</taxon>
        <taxon>Pseudomonadota</taxon>
        <taxon>Betaproteobacteria</taxon>
        <taxon>Burkholderiales</taxon>
        <taxon>Burkholderiaceae</taxon>
        <taxon>Cupriavidus</taxon>
    </lineage>
</organism>
<dbReference type="Proteomes" id="UP000177515">
    <property type="component" value="Chromosome 2"/>
</dbReference>
<protein>
    <recommendedName>
        <fullName evidence="8">Probable membrane transporter protein</fullName>
    </recommendedName>
</protein>
<dbReference type="Pfam" id="PF01925">
    <property type="entry name" value="TauE"/>
    <property type="match status" value="1"/>
</dbReference>
<feature type="transmembrane region" description="Helical" evidence="8">
    <location>
        <begin position="77"/>
        <end position="101"/>
    </location>
</feature>
<feature type="transmembrane region" description="Helical" evidence="8">
    <location>
        <begin position="108"/>
        <end position="130"/>
    </location>
</feature>
<dbReference type="InterPro" id="IPR052017">
    <property type="entry name" value="TSUP"/>
</dbReference>
<feature type="transmembrane region" description="Helical" evidence="8">
    <location>
        <begin position="136"/>
        <end position="159"/>
    </location>
</feature>
<evidence type="ECO:0000256" key="2">
    <source>
        <dbReference type="ARBA" id="ARBA00009142"/>
    </source>
</evidence>
<evidence type="ECO:0000313" key="9">
    <source>
        <dbReference type="EMBL" id="AOZ08989.1"/>
    </source>
</evidence>
<dbReference type="EMBL" id="CP017755">
    <property type="protein sequence ID" value="AOZ08989.1"/>
    <property type="molecule type" value="Genomic_DNA"/>
</dbReference>
<reference evidence="9 10" key="1">
    <citation type="submission" date="2016-10" db="EMBL/GenBank/DDBJ databases">
        <title>Complete genome sequences of three Cupriavidus strains isolated from various Malaysian environments.</title>
        <authorList>
            <person name="Abdullah A.A.-A."/>
            <person name="Shafie N.A.H."/>
            <person name="Lau N.S."/>
        </authorList>
    </citation>
    <scope>NUCLEOTIDE SEQUENCE [LARGE SCALE GENOMIC DNA]</scope>
    <source>
        <strain evidence="9 10">USMAA1020</strain>
    </source>
</reference>
<comment type="similarity">
    <text evidence="2 8">Belongs to the 4-toluene sulfonate uptake permease (TSUP) (TC 2.A.102) family.</text>
</comment>
<keyword evidence="3" id="KW-0813">Transport</keyword>
<evidence type="ECO:0000256" key="5">
    <source>
        <dbReference type="ARBA" id="ARBA00022692"/>
    </source>
</evidence>
<dbReference type="RefSeq" id="WP_071071639.1">
    <property type="nucleotide sequence ID" value="NZ_CP017755.1"/>
</dbReference>
<evidence type="ECO:0000256" key="8">
    <source>
        <dbReference type="RuleBase" id="RU363041"/>
    </source>
</evidence>
<keyword evidence="10" id="KW-1185">Reference proteome</keyword>
<comment type="subcellular location">
    <subcellularLocation>
        <location evidence="1 8">Cell membrane</location>
        <topology evidence="1 8">Multi-pass membrane protein</topology>
    </subcellularLocation>
</comment>
<evidence type="ECO:0000256" key="6">
    <source>
        <dbReference type="ARBA" id="ARBA00022989"/>
    </source>
</evidence>
<keyword evidence="4 8" id="KW-1003">Cell membrane</keyword>
<keyword evidence="5 8" id="KW-0812">Transmembrane</keyword>
<feature type="transmembrane region" description="Helical" evidence="8">
    <location>
        <begin position="201"/>
        <end position="219"/>
    </location>
</feature>
<feature type="transmembrane region" description="Helical" evidence="8">
    <location>
        <begin position="53"/>
        <end position="71"/>
    </location>
</feature>
<proteinExistence type="inferred from homology"/>